<reference evidence="1 2" key="1">
    <citation type="submission" date="2014-02" db="EMBL/GenBank/DDBJ databases">
        <title>The Genome Sequence of Trichophyton interdigitale MR816.</title>
        <authorList>
            <consortium name="The Broad Institute Genomics Platform"/>
            <person name="Cuomo C.A."/>
            <person name="White T.C."/>
            <person name="Graser Y."/>
            <person name="Martinez-Rossi N."/>
            <person name="Heitman J."/>
            <person name="Young S.K."/>
            <person name="Zeng Q."/>
            <person name="Gargeya S."/>
            <person name="Abouelleil A."/>
            <person name="Alvarado L."/>
            <person name="Chapman S.B."/>
            <person name="Gainer-Dewar J."/>
            <person name="Goldberg J."/>
            <person name="Griggs A."/>
            <person name="Gujja S."/>
            <person name="Hansen M."/>
            <person name="Howarth C."/>
            <person name="Imamovic A."/>
            <person name="Larimer J."/>
            <person name="Martinez D."/>
            <person name="Murphy C."/>
            <person name="Pearson M.D."/>
            <person name="Persinoti G."/>
            <person name="Poon T."/>
            <person name="Priest M."/>
            <person name="Roberts A.D."/>
            <person name="Saif S."/>
            <person name="Shea T.D."/>
            <person name="Sykes S.N."/>
            <person name="Wortman J."/>
            <person name="Nusbaum C."/>
            <person name="Birren B."/>
        </authorList>
    </citation>
    <scope>NUCLEOTIDE SEQUENCE [LARGE SCALE GENOMIC DNA]</scope>
    <source>
        <strain evidence="1 2">MR816</strain>
    </source>
</reference>
<dbReference type="GO" id="GO:0006044">
    <property type="term" value="P:N-acetylglucosamine metabolic process"/>
    <property type="evidence" value="ECO:0007669"/>
    <property type="project" value="TreeGrafter"/>
</dbReference>
<comment type="caution">
    <text evidence="1">The sequence shown here is derived from an EMBL/GenBank/DDBJ whole genome shotgun (WGS) entry which is preliminary data.</text>
</comment>
<proteinExistence type="predicted"/>
<dbReference type="Proteomes" id="UP000024533">
    <property type="component" value="Unassembled WGS sequence"/>
</dbReference>
<dbReference type="AlphaFoldDB" id="A0A059JHI1"/>
<dbReference type="PANTHER" id="PTHR35020">
    <property type="entry name" value="N-ACETYLGLUCOSAMINE-INDUCED PROTEIN 1"/>
    <property type="match status" value="1"/>
</dbReference>
<sequence length="271" mass="31683">MLSVQKYIELSPFPLTEGDIKSLGQKDEEYIPHTWQEIKDNIKSLTQRHAEAEGDMSVLNRAPSDLRNYILWVRETRNKNDSVIGFLLRERLLWKKVAQAEHNDTQASTGLAFEYQDETPFAHPADYKILRNDWPYGLEHNIVHLVVWLKTRIPVEEDGQGGPTAESRKLIEDFVDRTFTQKIVERHREINGNCPNNVKEENVMWFKNKKKWQTVASIEHIHVILRDVDEDLVVGWTGQTSMDITARSYVWNGQYMLNTHAAARIERWCIE</sequence>
<protein>
    <recommendedName>
        <fullName evidence="3">N-acetylglucosamine-induced protein 1</fullName>
    </recommendedName>
</protein>
<dbReference type="GO" id="GO:0005737">
    <property type="term" value="C:cytoplasm"/>
    <property type="evidence" value="ECO:0007669"/>
    <property type="project" value="TreeGrafter"/>
</dbReference>
<keyword evidence="2" id="KW-1185">Reference proteome</keyword>
<gene>
    <name evidence="1" type="ORF">H109_01285</name>
</gene>
<evidence type="ECO:0000313" key="2">
    <source>
        <dbReference type="Proteomes" id="UP000024533"/>
    </source>
</evidence>
<dbReference type="HOGENOM" id="CLU_075862_0_0_1"/>
<dbReference type="EMBL" id="AOKY01000094">
    <property type="protein sequence ID" value="KDB26942.1"/>
    <property type="molecule type" value="Genomic_DNA"/>
</dbReference>
<evidence type="ECO:0000313" key="1">
    <source>
        <dbReference type="EMBL" id="KDB26942.1"/>
    </source>
</evidence>
<name>A0A059JHI1_TRIIM</name>
<organism evidence="1 2">
    <name type="scientific">Trichophyton interdigitale (strain MR816)</name>
    <dbReference type="NCBI Taxonomy" id="1215338"/>
    <lineage>
        <taxon>Eukaryota</taxon>
        <taxon>Fungi</taxon>
        <taxon>Dikarya</taxon>
        <taxon>Ascomycota</taxon>
        <taxon>Pezizomycotina</taxon>
        <taxon>Eurotiomycetes</taxon>
        <taxon>Eurotiomycetidae</taxon>
        <taxon>Onygenales</taxon>
        <taxon>Arthrodermataceae</taxon>
        <taxon>Trichophyton</taxon>
    </lineage>
</organism>
<dbReference type="InterPro" id="IPR022036">
    <property type="entry name" value="DUF3605"/>
</dbReference>
<dbReference type="OrthoDB" id="498286at2759"/>
<dbReference type="Pfam" id="PF12239">
    <property type="entry name" value="DUF3605"/>
    <property type="match status" value="1"/>
</dbReference>
<accession>A0A059JHI1</accession>
<dbReference type="PANTHER" id="PTHR35020:SF2">
    <property type="entry name" value="N-ACETYLGLUCOSAMINE-INDUCED PROTEIN 1"/>
    <property type="match status" value="1"/>
</dbReference>
<dbReference type="OMA" id="IEHIHVI"/>
<evidence type="ECO:0008006" key="3">
    <source>
        <dbReference type="Google" id="ProtNLM"/>
    </source>
</evidence>
<dbReference type="STRING" id="1215338.A0A059JHI1"/>